<keyword evidence="5" id="KW-1185">Reference proteome</keyword>
<dbReference type="PROSITE" id="PS51791">
    <property type="entry name" value="HSAC2"/>
    <property type="match status" value="1"/>
</dbReference>
<reference evidence="4" key="2">
    <citation type="submission" date="2025-09" db="UniProtKB">
        <authorList>
            <consortium name="Ensembl"/>
        </authorList>
    </citation>
    <scope>IDENTIFICATION</scope>
</reference>
<reference evidence="4" key="1">
    <citation type="submission" date="2025-08" db="UniProtKB">
        <authorList>
            <consortium name="Ensembl"/>
        </authorList>
    </citation>
    <scope>IDENTIFICATION</scope>
</reference>
<feature type="region of interest" description="Disordered" evidence="2">
    <location>
        <begin position="1"/>
        <end position="27"/>
    </location>
</feature>
<proteinExistence type="inferred from homology"/>
<evidence type="ECO:0000259" key="3">
    <source>
        <dbReference type="PROSITE" id="PS51791"/>
    </source>
</evidence>
<gene>
    <name evidence="4" type="primary">TPRG1</name>
</gene>
<comment type="similarity">
    <text evidence="1">Belongs to the TPRG1 family.</text>
</comment>
<evidence type="ECO:0000256" key="2">
    <source>
        <dbReference type="SAM" id="MobiDB-lite"/>
    </source>
</evidence>
<dbReference type="Ensembl" id="ENSSPUT00000015263.1">
    <property type="protein sequence ID" value="ENSSPUP00000014307.1"/>
    <property type="gene ID" value="ENSSPUG00000011036.1"/>
</dbReference>
<evidence type="ECO:0000313" key="5">
    <source>
        <dbReference type="Proteomes" id="UP000694392"/>
    </source>
</evidence>
<dbReference type="InterPro" id="IPR034753">
    <property type="entry name" value="hSac2"/>
</dbReference>
<evidence type="ECO:0000313" key="4">
    <source>
        <dbReference type="Ensembl" id="ENSSPUP00000014307.1"/>
    </source>
</evidence>
<dbReference type="Pfam" id="PF12456">
    <property type="entry name" value="hSac2"/>
    <property type="match status" value="1"/>
</dbReference>
<name>A0A8D0L801_SPHPU</name>
<feature type="domain" description="HSac2" evidence="3">
    <location>
        <begin position="62"/>
        <end position="249"/>
    </location>
</feature>
<dbReference type="GO" id="GO:0005737">
    <property type="term" value="C:cytoplasm"/>
    <property type="evidence" value="ECO:0007669"/>
    <property type="project" value="Ensembl"/>
</dbReference>
<sequence>MSDFGDNQEYQTVPMGTELDERDKEKAGDENLVVINPTAPSSKATLYPNSSAEQFAVRKYFVTRPGAFDQAMEDLKAHVTLNSGETAQSFWLLSEIDHWNNERERVVIITDSTLLICKYDFIMLSCLQVQRVPLSIIDHLCLGPFAFPERSLDRRQGEGLRIYWNKQREPSFFSRWNPWSVDVPYATFTEHPVKNSSETFRTVCQMSTFTAELVQAVQNAQRKSPEPDQTSGVAVVNQPVLIETYTGLMSFVGNRNKLGYSLARGSFGF</sequence>
<dbReference type="Proteomes" id="UP000694392">
    <property type="component" value="Unplaced"/>
</dbReference>
<dbReference type="AlphaFoldDB" id="A0A8D0L801"/>
<dbReference type="InterPro" id="IPR040242">
    <property type="entry name" value="TPRG1-like"/>
</dbReference>
<dbReference type="InterPro" id="IPR022158">
    <property type="entry name" value="Inositol_phosphatase"/>
</dbReference>
<protein>
    <submittedName>
        <fullName evidence="4">Tumor protein p63 regulated 1</fullName>
    </submittedName>
</protein>
<accession>A0A8D0L801</accession>
<dbReference type="OMA" id="FIMLNCE"/>
<organism evidence="4 5">
    <name type="scientific">Sphenodon punctatus</name>
    <name type="common">Tuatara</name>
    <name type="synonym">Hatteria punctata</name>
    <dbReference type="NCBI Taxonomy" id="8508"/>
    <lineage>
        <taxon>Eukaryota</taxon>
        <taxon>Metazoa</taxon>
        <taxon>Chordata</taxon>
        <taxon>Craniata</taxon>
        <taxon>Vertebrata</taxon>
        <taxon>Euteleostomi</taxon>
        <taxon>Lepidosauria</taxon>
        <taxon>Sphenodontia</taxon>
        <taxon>Sphenodontidae</taxon>
        <taxon>Sphenodon</taxon>
    </lineage>
</organism>
<evidence type="ECO:0000256" key="1">
    <source>
        <dbReference type="ARBA" id="ARBA00009163"/>
    </source>
</evidence>
<dbReference type="PANTHER" id="PTHR31108">
    <property type="entry name" value="TUMOR PROTEIN P63-REGULATED GENE 1-LIKE PROTEIN"/>
    <property type="match status" value="1"/>
</dbReference>
<dbReference type="PANTHER" id="PTHR31108:SF6">
    <property type="entry name" value="TUMOR PROTEIN P63-REGULATED GENE 1 PROTEIN"/>
    <property type="match status" value="1"/>
</dbReference>
<dbReference type="GeneTree" id="ENSGT00390000001652"/>